<gene>
    <name evidence="2" type="ORF">GCM10023082_33650</name>
</gene>
<evidence type="ECO:0000256" key="1">
    <source>
        <dbReference type="ARBA" id="ARBA00006547"/>
    </source>
</evidence>
<dbReference type="Pfam" id="PF00797">
    <property type="entry name" value="Acetyltransf_2"/>
    <property type="match status" value="1"/>
</dbReference>
<keyword evidence="3" id="KW-1185">Reference proteome</keyword>
<proteinExistence type="inferred from homology"/>
<comment type="caution">
    <text evidence="2">The sequence shown here is derived from an EMBL/GenBank/DDBJ whole genome shotgun (WGS) entry which is preliminary data.</text>
</comment>
<evidence type="ECO:0000313" key="3">
    <source>
        <dbReference type="Proteomes" id="UP001499884"/>
    </source>
</evidence>
<accession>A0ABP7FAM9</accession>
<comment type="similarity">
    <text evidence="1">Belongs to the arylamine N-acetyltransferase family.</text>
</comment>
<evidence type="ECO:0000313" key="2">
    <source>
        <dbReference type="EMBL" id="GAA3733540.1"/>
    </source>
</evidence>
<protein>
    <submittedName>
        <fullName evidence="2">Arylamine N-acetyltransferase</fullName>
    </submittedName>
</protein>
<sequence length="289" mass="30932">MNADRPSPAPAADRLDGYLRRIGLPGADGLAADAATLAAVQRAHSYALPFENIDPVRGTVPSLAPADLDAKLVHGGRGGYCYEHNTLFADALTALGFGVTLLTARVLVGADVIASRPRTHMALLVRPPEGDGPYLADVGFGTPGALIEPLPLTADTEHAAEYRRHRLVRVPHEGPSPLWILEAYGAGGWERQYAFTCEPFERVDFDGINWNIATNPRSPFSHRLFVQRALPGGVHRALADGRLTQTRAGAVVRTADVRTDGALRRVLDEEFGIVPPAGLTLADVRMTAG</sequence>
<dbReference type="Gene3D" id="2.40.128.150">
    <property type="entry name" value="Cysteine proteinases"/>
    <property type="match status" value="1"/>
</dbReference>
<reference evidence="3" key="1">
    <citation type="journal article" date="2019" name="Int. J. Syst. Evol. Microbiol.">
        <title>The Global Catalogue of Microorganisms (GCM) 10K type strain sequencing project: providing services to taxonomists for standard genome sequencing and annotation.</title>
        <authorList>
            <consortium name="The Broad Institute Genomics Platform"/>
            <consortium name="The Broad Institute Genome Sequencing Center for Infectious Disease"/>
            <person name="Wu L."/>
            <person name="Ma J."/>
        </authorList>
    </citation>
    <scope>NUCLEOTIDE SEQUENCE [LARGE SCALE GENOMIC DNA]</scope>
    <source>
        <strain evidence="3">JCM 30846</strain>
    </source>
</reference>
<organism evidence="2 3">
    <name type="scientific">Streptomyces tremellae</name>
    <dbReference type="NCBI Taxonomy" id="1124239"/>
    <lineage>
        <taxon>Bacteria</taxon>
        <taxon>Bacillati</taxon>
        <taxon>Actinomycetota</taxon>
        <taxon>Actinomycetes</taxon>
        <taxon>Kitasatosporales</taxon>
        <taxon>Streptomycetaceae</taxon>
        <taxon>Streptomyces</taxon>
    </lineage>
</organism>
<dbReference type="EMBL" id="BAABEP010000021">
    <property type="protein sequence ID" value="GAA3733540.1"/>
    <property type="molecule type" value="Genomic_DNA"/>
</dbReference>
<dbReference type="InterPro" id="IPR038765">
    <property type="entry name" value="Papain-like_cys_pep_sf"/>
</dbReference>
<dbReference type="RefSeq" id="WP_345647552.1">
    <property type="nucleotide sequence ID" value="NZ_BAABEP010000021.1"/>
</dbReference>
<dbReference type="Proteomes" id="UP001499884">
    <property type="component" value="Unassembled WGS sequence"/>
</dbReference>
<name>A0ABP7FAM9_9ACTN</name>
<dbReference type="SUPFAM" id="SSF54001">
    <property type="entry name" value="Cysteine proteinases"/>
    <property type="match status" value="1"/>
</dbReference>
<dbReference type="Gene3D" id="3.30.2140.10">
    <property type="entry name" value="Arylamine N-acetyltransferase"/>
    <property type="match status" value="1"/>
</dbReference>
<dbReference type="PANTHER" id="PTHR11786">
    <property type="entry name" value="N-HYDROXYARYLAMINE O-ACETYLTRANSFERASE"/>
    <property type="match status" value="1"/>
</dbReference>
<dbReference type="InterPro" id="IPR001447">
    <property type="entry name" value="Arylamine_N-AcTrfase"/>
</dbReference>
<dbReference type="PANTHER" id="PTHR11786:SF0">
    <property type="entry name" value="ARYLAMINE N-ACETYLTRANSFERASE 4-RELATED"/>
    <property type="match status" value="1"/>
</dbReference>